<protein>
    <submittedName>
        <fullName evidence="2">Uncharacterized protein</fullName>
    </submittedName>
</protein>
<dbReference type="EMBL" id="MU006793">
    <property type="protein sequence ID" value="KAF2637350.1"/>
    <property type="molecule type" value="Genomic_DNA"/>
</dbReference>
<proteinExistence type="predicted"/>
<evidence type="ECO:0000313" key="3">
    <source>
        <dbReference type="Proteomes" id="UP000799753"/>
    </source>
</evidence>
<gene>
    <name evidence="2" type="ORF">P280DRAFT_509600</name>
</gene>
<evidence type="ECO:0000313" key="2">
    <source>
        <dbReference type="EMBL" id="KAF2637350.1"/>
    </source>
</evidence>
<organism evidence="2 3">
    <name type="scientific">Massarina eburnea CBS 473.64</name>
    <dbReference type="NCBI Taxonomy" id="1395130"/>
    <lineage>
        <taxon>Eukaryota</taxon>
        <taxon>Fungi</taxon>
        <taxon>Dikarya</taxon>
        <taxon>Ascomycota</taxon>
        <taxon>Pezizomycotina</taxon>
        <taxon>Dothideomycetes</taxon>
        <taxon>Pleosporomycetidae</taxon>
        <taxon>Pleosporales</taxon>
        <taxon>Massarineae</taxon>
        <taxon>Massarinaceae</taxon>
        <taxon>Massarina</taxon>
    </lineage>
</organism>
<name>A0A6A6RPP9_9PLEO</name>
<feature type="region of interest" description="Disordered" evidence="1">
    <location>
        <begin position="139"/>
        <end position="163"/>
    </location>
</feature>
<evidence type="ECO:0000256" key="1">
    <source>
        <dbReference type="SAM" id="MobiDB-lite"/>
    </source>
</evidence>
<dbReference type="Proteomes" id="UP000799753">
    <property type="component" value="Unassembled WGS sequence"/>
</dbReference>
<keyword evidence="3" id="KW-1185">Reference proteome</keyword>
<reference evidence="2" key="1">
    <citation type="journal article" date="2020" name="Stud. Mycol.">
        <title>101 Dothideomycetes genomes: a test case for predicting lifestyles and emergence of pathogens.</title>
        <authorList>
            <person name="Haridas S."/>
            <person name="Albert R."/>
            <person name="Binder M."/>
            <person name="Bloem J."/>
            <person name="Labutti K."/>
            <person name="Salamov A."/>
            <person name="Andreopoulos B."/>
            <person name="Baker S."/>
            <person name="Barry K."/>
            <person name="Bills G."/>
            <person name="Bluhm B."/>
            <person name="Cannon C."/>
            <person name="Castanera R."/>
            <person name="Culley D."/>
            <person name="Daum C."/>
            <person name="Ezra D."/>
            <person name="Gonzalez J."/>
            <person name="Henrissat B."/>
            <person name="Kuo A."/>
            <person name="Liang C."/>
            <person name="Lipzen A."/>
            <person name="Lutzoni F."/>
            <person name="Magnuson J."/>
            <person name="Mondo S."/>
            <person name="Nolan M."/>
            <person name="Ohm R."/>
            <person name="Pangilinan J."/>
            <person name="Park H.-J."/>
            <person name="Ramirez L."/>
            <person name="Alfaro M."/>
            <person name="Sun H."/>
            <person name="Tritt A."/>
            <person name="Yoshinaga Y."/>
            <person name="Zwiers L.-H."/>
            <person name="Turgeon B."/>
            <person name="Goodwin S."/>
            <person name="Spatafora J."/>
            <person name="Crous P."/>
            <person name="Grigoriev I."/>
        </authorList>
    </citation>
    <scope>NUCLEOTIDE SEQUENCE</scope>
    <source>
        <strain evidence="2">CBS 473.64</strain>
    </source>
</reference>
<sequence>MAGASSASSASSAIQCRRRWSHATPPAISSQRYPVHIQCSLPTTLITCGPAPPALGAQTPCCTLPDPSGADAAHSDSMPAEPPQVSPVIVATCWPRCLLRVGTTVQRLLQRECSRHHGSLQHRRAIAASASPLRLARCEQSSASPLPGQASFPGRHRRPETARDADETLTSMAYVESGPGAHAPPPVCRADACLWWSNFDMYSISVGVEGTIIMLAPHVDEVDGPLQRLGAAVEDRVYGHGRRRQVAVA</sequence>
<dbReference type="AlphaFoldDB" id="A0A6A6RPP9"/>
<accession>A0A6A6RPP9</accession>